<proteinExistence type="inferred from homology"/>
<evidence type="ECO:0000259" key="2">
    <source>
        <dbReference type="Pfam" id="PF00060"/>
    </source>
</evidence>
<sequence length="73" mass="8366">MYIIFAYVGVSVVIFLVSRFSPYEWRIEEMSGGGGFTISNDFSVYNCLWYTLAAFMQQGTDIVPRLNIIIIIK</sequence>
<evidence type="ECO:0000256" key="1">
    <source>
        <dbReference type="ARBA" id="ARBA00008685"/>
    </source>
</evidence>
<gene>
    <name evidence="3" type="ORF">WUBG_11249</name>
</gene>
<keyword evidence="3" id="KW-0675">Receptor</keyword>
<feature type="domain" description="Ionotropic glutamate receptor C-terminal" evidence="2">
    <location>
        <begin position="1"/>
        <end position="66"/>
    </location>
</feature>
<name>J9ELC4_WUCBA</name>
<dbReference type="InterPro" id="IPR001320">
    <property type="entry name" value="Iontro_rcpt_C"/>
</dbReference>
<dbReference type="AlphaFoldDB" id="J9ELC4"/>
<organism evidence="3 4">
    <name type="scientific">Wuchereria bancrofti</name>
    <dbReference type="NCBI Taxonomy" id="6293"/>
    <lineage>
        <taxon>Eukaryota</taxon>
        <taxon>Metazoa</taxon>
        <taxon>Ecdysozoa</taxon>
        <taxon>Nematoda</taxon>
        <taxon>Chromadorea</taxon>
        <taxon>Rhabditida</taxon>
        <taxon>Spirurina</taxon>
        <taxon>Spiruromorpha</taxon>
        <taxon>Filarioidea</taxon>
        <taxon>Onchocercidae</taxon>
        <taxon>Wuchereria</taxon>
    </lineage>
</organism>
<evidence type="ECO:0000313" key="4">
    <source>
        <dbReference type="Proteomes" id="UP000004810"/>
    </source>
</evidence>
<protein>
    <submittedName>
        <fullName evidence="3">Glutamate receptor 4</fullName>
    </submittedName>
</protein>
<dbReference type="GO" id="GO:0016020">
    <property type="term" value="C:membrane"/>
    <property type="evidence" value="ECO:0007669"/>
    <property type="project" value="InterPro"/>
</dbReference>
<reference evidence="4" key="1">
    <citation type="submission" date="2012-08" db="EMBL/GenBank/DDBJ databases">
        <title>The Genome Sequence of Wuchereria bancrofti.</title>
        <authorList>
            <person name="Nutman T.B."/>
            <person name="Fink D.L."/>
            <person name="Russ C."/>
            <person name="Young S."/>
            <person name="Zeng Q."/>
            <person name="Koehrsen M."/>
            <person name="Alvarado L."/>
            <person name="Berlin A."/>
            <person name="Chapman S.B."/>
            <person name="Chen Z."/>
            <person name="Freedman E."/>
            <person name="Gellesch M."/>
            <person name="Goldberg J."/>
            <person name="Griggs A."/>
            <person name="Gujja S."/>
            <person name="Heilman E.R."/>
            <person name="Heiman D."/>
            <person name="Hepburn T."/>
            <person name="Howarth C."/>
            <person name="Jen D."/>
            <person name="Larson L."/>
            <person name="Lewis B."/>
            <person name="Mehta T."/>
            <person name="Park D."/>
            <person name="Pearson M."/>
            <person name="Roberts A."/>
            <person name="Saif S."/>
            <person name="Shea T."/>
            <person name="Shenoy N."/>
            <person name="Sisk P."/>
            <person name="Stolte C."/>
            <person name="Sykes S."/>
            <person name="Walk T."/>
            <person name="White J."/>
            <person name="Yandava C."/>
            <person name="Haas B."/>
            <person name="Henn M.R."/>
            <person name="Nusbaum C."/>
            <person name="Birren B."/>
        </authorList>
    </citation>
    <scope>NUCLEOTIDE SEQUENCE [LARGE SCALE GENOMIC DNA]</scope>
    <source>
        <strain evidence="4">NA</strain>
    </source>
</reference>
<dbReference type="Proteomes" id="UP000004810">
    <property type="component" value="Unassembled WGS sequence"/>
</dbReference>
<dbReference type="EMBL" id="ADBV01007285">
    <property type="protein sequence ID" value="EJW77842.1"/>
    <property type="molecule type" value="Genomic_DNA"/>
</dbReference>
<dbReference type="GO" id="GO:0015276">
    <property type="term" value="F:ligand-gated monoatomic ion channel activity"/>
    <property type="evidence" value="ECO:0007669"/>
    <property type="project" value="InterPro"/>
</dbReference>
<accession>J9ELC4</accession>
<evidence type="ECO:0000313" key="3">
    <source>
        <dbReference type="EMBL" id="EJW77842.1"/>
    </source>
</evidence>
<dbReference type="Pfam" id="PF00060">
    <property type="entry name" value="Lig_chan"/>
    <property type="match status" value="1"/>
</dbReference>
<dbReference type="Gene3D" id="1.10.287.70">
    <property type="match status" value="1"/>
</dbReference>
<comment type="similarity">
    <text evidence="1">Belongs to the glutamate-gated ion channel (TC 1.A.10.1) family.</text>
</comment>
<comment type="caution">
    <text evidence="3">The sequence shown here is derived from an EMBL/GenBank/DDBJ whole genome shotgun (WGS) entry which is preliminary data.</text>
</comment>